<dbReference type="OrthoDB" id="413313at2759"/>
<keyword evidence="5 6" id="KW-0472">Membrane</keyword>
<comment type="subcellular location">
    <subcellularLocation>
        <location evidence="1">Mitochondrion membrane</location>
        <topology evidence="1">Multi-pass membrane protein</topology>
    </subcellularLocation>
</comment>
<evidence type="ECO:0000256" key="1">
    <source>
        <dbReference type="ARBA" id="ARBA00004225"/>
    </source>
</evidence>
<dbReference type="Pfam" id="PF08637">
    <property type="entry name" value="NCA2"/>
    <property type="match status" value="1"/>
</dbReference>
<evidence type="ECO:0000313" key="7">
    <source>
        <dbReference type="EMBL" id="VEU22333.1"/>
    </source>
</evidence>
<sequence length="662" mass="75013">MSTILVDRLMASGGLTELNDHALIALSQQPNDKATRHLLNIFEDLYASLKPFFRLYSKRSHLINNHDVTFDSIDPVAQITAKTIDSVVHALQQVSESDGIYDTPESSHLVDLILVFSLLAILLHTGQHLLDNTLPLSDDIDYFDRVLNSPVYTTIYMTQTLPETTVHLTVYLFNCIAQKHDHPETSAAPEWLPQSLHFLYFQYMKWLYPIPRVIADNVSQFIHSPSTYFISTQRRSGLLARSVIASSIGLPYFYSVSQLKVKRKNLSALRDQNVQRIGYLIDELLPELSTDSLENPDYSSLSKLGLLYSPEFPSGAGAPIAGSSRLAVQALHDIAVKQLPAFTTNLNGQIRANRQPSLLTKYWIVGLLGVAYVPGIITDIVTNRTEIYQWIQTNLVDTVVRFWQNWVLQPLQNVLKTIRHDDDSRIAVMSKQSLNSDLESLERMVVEYCVDNYSYLNTDGVDADALIEQIRQQVKAGDIEMVMKIYEDNLKAPVRSLVSGSMIRNLLIQIQKTKVDGDVALSGIDKILQSQELVFGLVAASPACFVVWYLIITANSYFHNGYVVRFSREHKRNLVRSMTTLERLVDIQVHEATTKEEDKLSQNGLMYLELINLRRHGIAILPAYLRSDWIRDLNDVMGSRNGGFRLATIQRIWNGYGVYFTN</sequence>
<evidence type="ECO:0000313" key="8">
    <source>
        <dbReference type="Proteomes" id="UP000290900"/>
    </source>
</evidence>
<keyword evidence="8" id="KW-1185">Reference proteome</keyword>
<dbReference type="EMBL" id="CAACVR010000023">
    <property type="protein sequence ID" value="VEU22333.1"/>
    <property type="molecule type" value="Genomic_DNA"/>
</dbReference>
<dbReference type="AlphaFoldDB" id="A0A448YN91"/>
<evidence type="ECO:0000256" key="3">
    <source>
        <dbReference type="ARBA" id="ARBA00022989"/>
    </source>
</evidence>
<evidence type="ECO:0000256" key="5">
    <source>
        <dbReference type="ARBA" id="ARBA00023136"/>
    </source>
</evidence>
<keyword evidence="2 6" id="KW-0812">Transmembrane</keyword>
<keyword evidence="3 6" id="KW-1133">Transmembrane helix</keyword>
<gene>
    <name evidence="7" type="ORF">BRENAR_LOCUS3064</name>
</gene>
<protein>
    <submittedName>
        <fullName evidence="7">DEKNAAC103431</fullName>
    </submittedName>
</protein>
<dbReference type="InterPro" id="IPR013946">
    <property type="entry name" value="NCA2-like"/>
</dbReference>
<organism evidence="7 8">
    <name type="scientific">Brettanomyces naardenensis</name>
    <name type="common">Yeast</name>
    <dbReference type="NCBI Taxonomy" id="13370"/>
    <lineage>
        <taxon>Eukaryota</taxon>
        <taxon>Fungi</taxon>
        <taxon>Dikarya</taxon>
        <taxon>Ascomycota</taxon>
        <taxon>Saccharomycotina</taxon>
        <taxon>Pichiomycetes</taxon>
        <taxon>Pichiales</taxon>
        <taxon>Pichiaceae</taxon>
        <taxon>Brettanomyces</taxon>
    </lineage>
</organism>
<evidence type="ECO:0000256" key="6">
    <source>
        <dbReference type="SAM" id="Phobius"/>
    </source>
</evidence>
<evidence type="ECO:0000256" key="4">
    <source>
        <dbReference type="ARBA" id="ARBA00023128"/>
    </source>
</evidence>
<dbReference type="STRING" id="13370.A0A448YN91"/>
<keyword evidence="4" id="KW-0496">Mitochondrion</keyword>
<evidence type="ECO:0000256" key="2">
    <source>
        <dbReference type="ARBA" id="ARBA00022692"/>
    </source>
</evidence>
<accession>A0A448YN91</accession>
<dbReference type="Proteomes" id="UP000290900">
    <property type="component" value="Unassembled WGS sequence"/>
</dbReference>
<proteinExistence type="predicted"/>
<dbReference type="GO" id="GO:0005741">
    <property type="term" value="C:mitochondrial outer membrane"/>
    <property type="evidence" value="ECO:0007669"/>
    <property type="project" value="TreeGrafter"/>
</dbReference>
<dbReference type="PANTHER" id="PTHR28234:SF1">
    <property type="entry name" value="NUCLEAR CONTROL OF ATPASE PROTEIN 2"/>
    <property type="match status" value="1"/>
</dbReference>
<dbReference type="PANTHER" id="PTHR28234">
    <property type="entry name" value="NUCLEAR CONTROL OF ATPASE PROTEIN 2"/>
    <property type="match status" value="1"/>
</dbReference>
<name>A0A448YN91_BRENA</name>
<reference evidence="7 8" key="1">
    <citation type="submission" date="2018-12" db="EMBL/GenBank/DDBJ databases">
        <authorList>
            <person name="Tiukova I."/>
            <person name="Dainat J."/>
        </authorList>
    </citation>
    <scope>NUCLEOTIDE SEQUENCE [LARGE SCALE GENOMIC DNA]</scope>
</reference>
<dbReference type="InParanoid" id="A0A448YN91"/>
<feature type="transmembrane region" description="Helical" evidence="6">
    <location>
        <begin position="533"/>
        <end position="558"/>
    </location>
</feature>